<keyword evidence="3" id="KW-1185">Reference proteome</keyword>
<evidence type="ECO:0000313" key="3">
    <source>
        <dbReference type="Proteomes" id="UP001054252"/>
    </source>
</evidence>
<dbReference type="EMBL" id="BPVZ01000005">
    <property type="protein sequence ID" value="GKU91826.1"/>
    <property type="molecule type" value="Genomic_DNA"/>
</dbReference>
<evidence type="ECO:0000313" key="1">
    <source>
        <dbReference type="EMBL" id="GKU91823.1"/>
    </source>
</evidence>
<evidence type="ECO:0000313" key="2">
    <source>
        <dbReference type="EMBL" id="GKU91826.1"/>
    </source>
</evidence>
<proteinExistence type="predicted"/>
<protein>
    <submittedName>
        <fullName evidence="1">Uncharacterized protein</fullName>
    </submittedName>
</protein>
<comment type="caution">
    <text evidence="1">The sequence shown here is derived from an EMBL/GenBank/DDBJ whole genome shotgun (WGS) entry which is preliminary data.</text>
</comment>
<dbReference type="AlphaFoldDB" id="A0AAV5HSL6"/>
<accession>A0AAV5HSL6</accession>
<gene>
    <name evidence="1" type="ORF">SLEP1_g5638</name>
    <name evidence="2" type="ORF">SLEP1_g5641</name>
</gene>
<sequence>MRSHSSLFPHANLPSCMMEFVDLAAIAQIWSSPTRFVLFFQTIVVDFWS</sequence>
<reference evidence="1 3" key="1">
    <citation type="journal article" date="2021" name="Commun. Biol.">
        <title>The genome of Shorea leprosula (Dipterocarpaceae) highlights the ecological relevance of drought in aseasonal tropical rainforests.</title>
        <authorList>
            <person name="Ng K.K.S."/>
            <person name="Kobayashi M.J."/>
            <person name="Fawcett J.A."/>
            <person name="Hatakeyama M."/>
            <person name="Paape T."/>
            <person name="Ng C.H."/>
            <person name="Ang C.C."/>
            <person name="Tnah L.H."/>
            <person name="Lee C.T."/>
            <person name="Nishiyama T."/>
            <person name="Sese J."/>
            <person name="O'Brien M.J."/>
            <person name="Copetti D."/>
            <person name="Mohd Noor M.I."/>
            <person name="Ong R.C."/>
            <person name="Putra M."/>
            <person name="Sireger I.Z."/>
            <person name="Indrioko S."/>
            <person name="Kosugi Y."/>
            <person name="Izuno A."/>
            <person name="Isagi Y."/>
            <person name="Lee S.L."/>
            <person name="Shimizu K.K."/>
        </authorList>
    </citation>
    <scope>NUCLEOTIDE SEQUENCE [LARGE SCALE GENOMIC DNA]</scope>
    <source>
        <strain evidence="1">214</strain>
    </source>
</reference>
<dbReference type="Proteomes" id="UP001054252">
    <property type="component" value="Unassembled WGS sequence"/>
</dbReference>
<organism evidence="1 3">
    <name type="scientific">Rubroshorea leprosula</name>
    <dbReference type="NCBI Taxonomy" id="152421"/>
    <lineage>
        <taxon>Eukaryota</taxon>
        <taxon>Viridiplantae</taxon>
        <taxon>Streptophyta</taxon>
        <taxon>Embryophyta</taxon>
        <taxon>Tracheophyta</taxon>
        <taxon>Spermatophyta</taxon>
        <taxon>Magnoliopsida</taxon>
        <taxon>eudicotyledons</taxon>
        <taxon>Gunneridae</taxon>
        <taxon>Pentapetalae</taxon>
        <taxon>rosids</taxon>
        <taxon>malvids</taxon>
        <taxon>Malvales</taxon>
        <taxon>Dipterocarpaceae</taxon>
        <taxon>Rubroshorea</taxon>
    </lineage>
</organism>
<dbReference type="EMBL" id="BPVZ01000005">
    <property type="protein sequence ID" value="GKU91823.1"/>
    <property type="molecule type" value="Genomic_DNA"/>
</dbReference>
<name>A0AAV5HSL6_9ROSI</name>